<dbReference type="InterPro" id="IPR013094">
    <property type="entry name" value="AB_hydrolase_3"/>
</dbReference>
<organism evidence="5 6">
    <name type="scientific">Pseudonocardia autotrophica</name>
    <name type="common">Amycolata autotrophica</name>
    <name type="synonym">Nocardia autotrophica</name>
    <dbReference type="NCBI Taxonomy" id="2074"/>
    <lineage>
        <taxon>Bacteria</taxon>
        <taxon>Bacillati</taxon>
        <taxon>Actinomycetota</taxon>
        <taxon>Actinomycetes</taxon>
        <taxon>Pseudonocardiales</taxon>
        <taxon>Pseudonocardiaceae</taxon>
        <taxon>Pseudonocardia</taxon>
    </lineage>
</organism>
<gene>
    <name evidence="5" type="primary">lipR</name>
    <name evidence="5" type="ORF">BG845_02312</name>
</gene>
<dbReference type="SUPFAM" id="SSF53474">
    <property type="entry name" value="alpha/beta-Hydrolases"/>
    <property type="match status" value="1"/>
</dbReference>
<keyword evidence="6" id="KW-1185">Reference proteome</keyword>
<sequence>MHLPTAVNRFATRALVAPLLSPTLPVGLRRRGLDLVGASIPLPRGTRRAHGELGGVPTEVVAPAGAFGPHRVIYLHGGGYLVGSAVSHRPLVAGLARATGTPVHVPAYRLAPEHPFPAALDDALAVWHALRAAGHPAERIAVAGDSAGGGLAMALLLRLRADGEELPGALGLISPWLDLTCTADAMSRNAPTDAMLDPGWLPSAASDYAGRHTGAPELRPLDADLAGLPPLHVVAGADEILVDDSDTLVERARAAGTPVGYSRVDGMWHAFPVLAGLLAEADEALRTLGLALRADCSR</sequence>
<dbReference type="InterPro" id="IPR033140">
    <property type="entry name" value="Lipase_GDXG_put_SER_AS"/>
</dbReference>
<reference evidence="5 6" key="1">
    <citation type="submission" date="2016-09" db="EMBL/GenBank/DDBJ databases">
        <title>Pseudonocardia autotrophica DSM535, a candidate organism with high potential of specific P450 cytochromes.</title>
        <authorList>
            <person name="Grumaz C."/>
            <person name="Vainshtein Y."/>
            <person name="Kirstahler P."/>
            <person name="Sohn K."/>
        </authorList>
    </citation>
    <scope>NUCLEOTIDE SEQUENCE [LARGE SCALE GENOMIC DNA]</scope>
    <source>
        <strain evidence="5 6">DSM 535</strain>
    </source>
</reference>
<accession>A0A1Y2N0K8</accession>
<evidence type="ECO:0000313" key="5">
    <source>
        <dbReference type="EMBL" id="OSY40970.1"/>
    </source>
</evidence>
<dbReference type="AlphaFoldDB" id="A0A1Y2N0K8"/>
<dbReference type="Pfam" id="PF07859">
    <property type="entry name" value="Abhydrolase_3"/>
    <property type="match status" value="1"/>
</dbReference>
<dbReference type="GO" id="GO:0004806">
    <property type="term" value="F:triacylglycerol lipase activity"/>
    <property type="evidence" value="ECO:0007669"/>
    <property type="project" value="TreeGrafter"/>
</dbReference>
<feature type="active site" evidence="3">
    <location>
        <position position="146"/>
    </location>
</feature>
<feature type="domain" description="Alpha/beta hydrolase fold-3" evidence="4">
    <location>
        <begin position="72"/>
        <end position="271"/>
    </location>
</feature>
<dbReference type="PANTHER" id="PTHR48081:SF30">
    <property type="entry name" value="ACETYL-HYDROLASE LIPR-RELATED"/>
    <property type="match status" value="1"/>
</dbReference>
<comment type="similarity">
    <text evidence="1">Belongs to the 'GDXG' lipolytic enzyme family.</text>
</comment>
<dbReference type="PROSITE" id="PS01173">
    <property type="entry name" value="LIPASE_GDXG_HIS"/>
    <property type="match status" value="1"/>
</dbReference>
<evidence type="ECO:0000256" key="3">
    <source>
        <dbReference type="PROSITE-ProRule" id="PRU10038"/>
    </source>
</evidence>
<dbReference type="EC" id="3.1.1.-" evidence="5"/>
<dbReference type="PANTHER" id="PTHR48081">
    <property type="entry name" value="AB HYDROLASE SUPERFAMILY PROTEIN C4A8.06C"/>
    <property type="match status" value="1"/>
</dbReference>
<evidence type="ECO:0000313" key="6">
    <source>
        <dbReference type="Proteomes" id="UP000194360"/>
    </source>
</evidence>
<dbReference type="InterPro" id="IPR029058">
    <property type="entry name" value="AB_hydrolase_fold"/>
</dbReference>
<name>A0A1Y2N0K8_PSEAH</name>
<dbReference type="Gene3D" id="3.40.50.1820">
    <property type="entry name" value="alpha/beta hydrolase"/>
    <property type="match status" value="1"/>
</dbReference>
<protein>
    <submittedName>
        <fullName evidence="5">Putative acetyl-hydrolase LipR</fullName>
        <ecNumber evidence="5">3.1.1.-</ecNumber>
    </submittedName>
</protein>
<dbReference type="EMBL" id="MIGB01000010">
    <property type="protein sequence ID" value="OSY40970.1"/>
    <property type="molecule type" value="Genomic_DNA"/>
</dbReference>
<dbReference type="STRING" id="2074.BG845_02312"/>
<dbReference type="PROSITE" id="PS01174">
    <property type="entry name" value="LIPASE_GDXG_SER"/>
    <property type="match status" value="1"/>
</dbReference>
<evidence type="ECO:0000256" key="2">
    <source>
        <dbReference type="ARBA" id="ARBA00022801"/>
    </source>
</evidence>
<comment type="caution">
    <text evidence="5">The sequence shown here is derived from an EMBL/GenBank/DDBJ whole genome shotgun (WGS) entry which is preliminary data.</text>
</comment>
<dbReference type="Proteomes" id="UP000194360">
    <property type="component" value="Unassembled WGS sequence"/>
</dbReference>
<proteinExistence type="inferred from homology"/>
<dbReference type="InterPro" id="IPR050300">
    <property type="entry name" value="GDXG_lipolytic_enzyme"/>
</dbReference>
<keyword evidence="2 5" id="KW-0378">Hydrolase</keyword>
<dbReference type="InterPro" id="IPR002168">
    <property type="entry name" value="Lipase_GDXG_HIS_AS"/>
</dbReference>
<evidence type="ECO:0000259" key="4">
    <source>
        <dbReference type="Pfam" id="PF07859"/>
    </source>
</evidence>
<dbReference type="RefSeq" id="WP_085912588.1">
    <property type="nucleotide sequence ID" value="NZ_SNWB01000001.1"/>
</dbReference>
<evidence type="ECO:0000256" key="1">
    <source>
        <dbReference type="ARBA" id="ARBA00010515"/>
    </source>
</evidence>